<feature type="transmembrane region" description="Helical" evidence="6">
    <location>
        <begin position="65"/>
        <end position="85"/>
    </location>
</feature>
<evidence type="ECO:0000256" key="6">
    <source>
        <dbReference type="SAM" id="Phobius"/>
    </source>
</evidence>
<dbReference type="InterPro" id="IPR050818">
    <property type="entry name" value="KCNH_animal-type"/>
</dbReference>
<dbReference type="AlphaFoldDB" id="A0A7S2K4A9"/>
<keyword evidence="4 6" id="KW-0472">Membrane</keyword>
<dbReference type="SUPFAM" id="SSF51206">
    <property type="entry name" value="cAMP-binding domain-like"/>
    <property type="match status" value="1"/>
</dbReference>
<dbReference type="PANTHER" id="PTHR10217">
    <property type="entry name" value="VOLTAGE AND LIGAND GATED POTASSIUM CHANNEL"/>
    <property type="match status" value="1"/>
</dbReference>
<dbReference type="GO" id="GO:0005886">
    <property type="term" value="C:plasma membrane"/>
    <property type="evidence" value="ECO:0007669"/>
    <property type="project" value="TreeGrafter"/>
</dbReference>
<evidence type="ECO:0000256" key="5">
    <source>
        <dbReference type="SAM" id="MobiDB-lite"/>
    </source>
</evidence>
<dbReference type="Pfam" id="PF00520">
    <property type="entry name" value="Ion_trans"/>
    <property type="match status" value="1"/>
</dbReference>
<evidence type="ECO:0000313" key="8">
    <source>
        <dbReference type="EMBL" id="CAD9565982.1"/>
    </source>
</evidence>
<accession>A0A7S2K4A9</accession>
<feature type="transmembrane region" description="Helical" evidence="6">
    <location>
        <begin position="92"/>
        <end position="115"/>
    </location>
</feature>
<feature type="transmembrane region" description="Helical" evidence="6">
    <location>
        <begin position="262"/>
        <end position="280"/>
    </location>
</feature>
<feature type="domain" description="Ion transport" evidence="7">
    <location>
        <begin position="62"/>
        <end position="319"/>
    </location>
</feature>
<keyword evidence="2 6" id="KW-0812">Transmembrane</keyword>
<feature type="region of interest" description="Disordered" evidence="5">
    <location>
        <begin position="546"/>
        <end position="568"/>
    </location>
</feature>
<feature type="transmembrane region" description="Helical" evidence="6">
    <location>
        <begin position="135"/>
        <end position="157"/>
    </location>
</feature>
<dbReference type="InterPro" id="IPR005821">
    <property type="entry name" value="Ion_trans_dom"/>
</dbReference>
<proteinExistence type="predicted"/>
<dbReference type="InterPro" id="IPR003938">
    <property type="entry name" value="K_chnl_volt-dep_EAG/ELK/ERG"/>
</dbReference>
<dbReference type="EMBL" id="HBGW01041117">
    <property type="protein sequence ID" value="CAD9565982.1"/>
    <property type="molecule type" value="Transcribed_RNA"/>
</dbReference>
<dbReference type="GO" id="GO:0005249">
    <property type="term" value="F:voltage-gated potassium channel activity"/>
    <property type="evidence" value="ECO:0007669"/>
    <property type="project" value="InterPro"/>
</dbReference>
<evidence type="ECO:0000256" key="1">
    <source>
        <dbReference type="ARBA" id="ARBA00004141"/>
    </source>
</evidence>
<protein>
    <recommendedName>
        <fullName evidence="7">Ion transport domain-containing protein</fullName>
    </recommendedName>
</protein>
<evidence type="ECO:0000256" key="4">
    <source>
        <dbReference type="ARBA" id="ARBA00023136"/>
    </source>
</evidence>
<evidence type="ECO:0000256" key="3">
    <source>
        <dbReference type="ARBA" id="ARBA00022989"/>
    </source>
</evidence>
<dbReference type="PANTHER" id="PTHR10217:SF435">
    <property type="entry name" value="POTASSIUM VOLTAGE-GATED CHANNEL PROTEIN EAG"/>
    <property type="match status" value="1"/>
</dbReference>
<comment type="subcellular location">
    <subcellularLocation>
        <location evidence="1">Membrane</location>
        <topology evidence="1">Multi-pass membrane protein</topology>
    </subcellularLocation>
</comment>
<dbReference type="InterPro" id="IPR018490">
    <property type="entry name" value="cNMP-bd_dom_sf"/>
</dbReference>
<dbReference type="Gene3D" id="1.10.287.630">
    <property type="entry name" value="Helix hairpin bin"/>
    <property type="match status" value="1"/>
</dbReference>
<dbReference type="PRINTS" id="PR01463">
    <property type="entry name" value="EAGCHANLFMLY"/>
</dbReference>
<feature type="transmembrane region" description="Helical" evidence="6">
    <location>
        <begin position="287"/>
        <end position="307"/>
    </location>
</feature>
<reference evidence="8" key="1">
    <citation type="submission" date="2021-01" db="EMBL/GenBank/DDBJ databases">
        <authorList>
            <person name="Corre E."/>
            <person name="Pelletier E."/>
            <person name="Niang G."/>
            <person name="Scheremetjew M."/>
            <person name="Finn R."/>
            <person name="Kale V."/>
            <person name="Holt S."/>
            <person name="Cochrane G."/>
            <person name="Meng A."/>
            <person name="Brown T."/>
            <person name="Cohen L."/>
        </authorList>
    </citation>
    <scope>NUCLEOTIDE SEQUENCE</scope>
    <source>
        <strain evidence="8">RCC3387</strain>
    </source>
</reference>
<sequence length="568" mass="64918">MLGSRADIWLFQKRLSQLSSSALAFWELPQAKTRSKNGSKTNVGTKATTLVINPERSGFLEVWDMVTMIALVFVALVAPIQVAMFEAEFGPLFVVNCLVDLLFLMDLVLQFFIMFPKKTNFGYALEHDHGNIVRHYLKTWFIIDFISLIPFDLVGMLSRSEQMKKMKAVKVIRLLRLLKLVRVLKASRLFRRFELRMSITYGTFALMKFFCILLLITHWLANMWALTLVLVEEEDGFPRWIDDFDALDKNVAVKTRDSPVKIYLTCLYFTAYTITSVGYGDIGPKNIIETVVCTVMLVISGISWAVVLGQVCGTIANLNPDEQAFRAVMDELNFMMSDRVMPPEMRRRLRSFFLSNKLAQRRARHMRVIDAMSPGLQGEVVMELNSVFVQKISLLKAILHESEVSNRGSYYYSFVVSVSMALRTAFHAQGEVFGTCQTLYFLSRGLVSKRKGLYSAGAVWGVDFLLSDLRLLEPFQSLALTYVEVMSLTREAFFELVESYTDRCPGLEQKVRWFCCWLAVQRGISLEAQRRRRLIARSKRIEELRNLSESDSKSGGMEHFPSESSPTS</sequence>
<feature type="transmembrane region" description="Helical" evidence="6">
    <location>
        <begin position="198"/>
        <end position="221"/>
    </location>
</feature>
<evidence type="ECO:0000259" key="7">
    <source>
        <dbReference type="Pfam" id="PF00520"/>
    </source>
</evidence>
<keyword evidence="3 6" id="KW-1133">Transmembrane helix</keyword>
<dbReference type="Gene3D" id="1.10.287.70">
    <property type="match status" value="1"/>
</dbReference>
<dbReference type="SUPFAM" id="SSF81324">
    <property type="entry name" value="Voltage-gated potassium channels"/>
    <property type="match status" value="1"/>
</dbReference>
<organism evidence="8">
    <name type="scientific">Zooxanthella nutricula</name>
    <dbReference type="NCBI Taxonomy" id="1333877"/>
    <lineage>
        <taxon>Eukaryota</taxon>
        <taxon>Sar</taxon>
        <taxon>Alveolata</taxon>
        <taxon>Dinophyceae</taxon>
        <taxon>Peridiniales</taxon>
        <taxon>Peridiniales incertae sedis</taxon>
        <taxon>Zooxanthella</taxon>
    </lineage>
</organism>
<name>A0A7S2K4A9_9DINO</name>
<evidence type="ECO:0000256" key="2">
    <source>
        <dbReference type="ARBA" id="ARBA00022692"/>
    </source>
</evidence>
<gene>
    <name evidence="8" type="ORF">BRAN1462_LOCUS25985</name>
</gene>
<dbReference type="GO" id="GO:0042391">
    <property type="term" value="P:regulation of membrane potential"/>
    <property type="evidence" value="ECO:0007669"/>
    <property type="project" value="TreeGrafter"/>
</dbReference>